<accession>A0A1X7I711</accession>
<dbReference type="PANTHER" id="PTHR11552">
    <property type="entry name" value="GLUCOSE-METHANOL-CHOLINE GMC OXIDOREDUCTASE"/>
    <property type="match status" value="1"/>
</dbReference>
<dbReference type="Proteomes" id="UP000193804">
    <property type="component" value="Unassembled WGS sequence"/>
</dbReference>
<dbReference type="PANTHER" id="PTHR11552:SF147">
    <property type="entry name" value="CHOLINE DEHYDROGENASE, MITOCHONDRIAL"/>
    <property type="match status" value="1"/>
</dbReference>
<dbReference type="SUPFAM" id="SSF51905">
    <property type="entry name" value="FAD/NAD(P)-binding domain"/>
    <property type="match status" value="1"/>
</dbReference>
<dbReference type="AlphaFoldDB" id="A0A1X7I711"/>
<dbReference type="InterPro" id="IPR036188">
    <property type="entry name" value="FAD/NAD-bd_sf"/>
</dbReference>
<evidence type="ECO:0000256" key="5">
    <source>
        <dbReference type="PIRSR" id="PIRSR000137-2"/>
    </source>
</evidence>
<dbReference type="STRING" id="1028.SAMN05661096_00266"/>
<comment type="similarity">
    <text evidence="2">Belongs to the GMC oxidoreductase family.</text>
</comment>
<evidence type="ECO:0000259" key="6">
    <source>
        <dbReference type="PROSITE" id="PS00624"/>
    </source>
</evidence>
<evidence type="ECO:0000256" key="2">
    <source>
        <dbReference type="ARBA" id="ARBA00010790"/>
    </source>
</evidence>
<dbReference type="OrthoDB" id="9785276at2"/>
<reference evidence="8" key="1">
    <citation type="submission" date="2017-04" db="EMBL/GenBank/DDBJ databases">
        <authorList>
            <person name="Varghese N."/>
            <person name="Submissions S."/>
        </authorList>
    </citation>
    <scope>NUCLEOTIDE SEQUENCE [LARGE SCALE GENOMIC DNA]</scope>
    <source>
        <strain evidence="8">DSM 4125</strain>
    </source>
</reference>
<feature type="binding site" evidence="5">
    <location>
        <position position="219"/>
    </location>
    <ligand>
        <name>FAD</name>
        <dbReference type="ChEBI" id="CHEBI:57692"/>
    </ligand>
</feature>
<dbReference type="EMBL" id="FXAW01000001">
    <property type="protein sequence ID" value="SMG09903.1"/>
    <property type="molecule type" value="Genomic_DNA"/>
</dbReference>
<dbReference type="PROSITE" id="PS00624">
    <property type="entry name" value="GMC_OXRED_2"/>
    <property type="match status" value="1"/>
</dbReference>
<dbReference type="SUPFAM" id="SSF54373">
    <property type="entry name" value="FAD-linked reductases, C-terminal domain"/>
    <property type="match status" value="1"/>
</dbReference>
<evidence type="ECO:0000256" key="4">
    <source>
        <dbReference type="ARBA" id="ARBA00022827"/>
    </source>
</evidence>
<proteinExistence type="inferred from homology"/>
<dbReference type="Pfam" id="PF00732">
    <property type="entry name" value="GMC_oxred_N"/>
    <property type="match status" value="1"/>
</dbReference>
<dbReference type="InterPro" id="IPR007867">
    <property type="entry name" value="GMC_OxRtase_C"/>
</dbReference>
<dbReference type="RefSeq" id="WP_085515281.1">
    <property type="nucleotide sequence ID" value="NZ_FXAW01000001.1"/>
</dbReference>
<feature type="domain" description="Glucose-methanol-choline oxidoreductase N-terminal" evidence="6">
    <location>
        <begin position="254"/>
        <end position="268"/>
    </location>
</feature>
<dbReference type="InterPro" id="IPR012132">
    <property type="entry name" value="GMC_OxRdtase"/>
</dbReference>
<keyword evidence="8" id="KW-1185">Reference proteome</keyword>
<protein>
    <submittedName>
        <fullName evidence="7">Choline dehydrogenase</fullName>
    </submittedName>
</protein>
<dbReference type="Gene3D" id="3.50.50.60">
    <property type="entry name" value="FAD/NAD(P)-binding domain"/>
    <property type="match status" value="1"/>
</dbReference>
<dbReference type="GO" id="GO:0050660">
    <property type="term" value="F:flavin adenine dinucleotide binding"/>
    <property type="evidence" value="ECO:0007669"/>
    <property type="project" value="InterPro"/>
</dbReference>
<dbReference type="Pfam" id="PF05199">
    <property type="entry name" value="GMC_oxred_C"/>
    <property type="match status" value="1"/>
</dbReference>
<keyword evidence="4 5" id="KW-0274">FAD</keyword>
<dbReference type="InterPro" id="IPR000172">
    <property type="entry name" value="GMC_OxRdtase_N"/>
</dbReference>
<keyword evidence="3" id="KW-0285">Flavoprotein</keyword>
<evidence type="ECO:0000256" key="1">
    <source>
        <dbReference type="ARBA" id="ARBA00001974"/>
    </source>
</evidence>
<evidence type="ECO:0000256" key="3">
    <source>
        <dbReference type="ARBA" id="ARBA00022630"/>
    </source>
</evidence>
<evidence type="ECO:0000313" key="7">
    <source>
        <dbReference type="EMBL" id="SMG09903.1"/>
    </source>
</evidence>
<organism evidence="7 8">
    <name type="scientific">Marivirga sericea</name>
    <dbReference type="NCBI Taxonomy" id="1028"/>
    <lineage>
        <taxon>Bacteria</taxon>
        <taxon>Pseudomonadati</taxon>
        <taxon>Bacteroidota</taxon>
        <taxon>Cytophagia</taxon>
        <taxon>Cytophagales</taxon>
        <taxon>Marivirgaceae</taxon>
        <taxon>Marivirga</taxon>
    </lineage>
</organism>
<sequence length="530" mass="58773">MTNSEYDFIIIGAGAAGCVLASRLSENGKHKVLILEAGGSDKSNDVKIPAAFPKTFLSPLDYSYYSVKMKSMNNRSVYLPRGKMLGGCSSNNAMIYIRGHKNDYDQWKKLGNEGWSYEEVLPYFKKAENNETIADEYHGKGGPLNINNRNYTNHLSDVFVEAGQELGYSKNEDFNGAEQDGFGYFQVNHINGERCSAARAYLHPAESRNNLTVEIHAEVEKIIIEDKTAKGVVYHQNGVRHEVHARKEVILSGGAYNSPKVLMLSGVGDQEELKKLGIEVKHHSAHVGKNLQDHMVFFVMFNTTYKKTLDAAERFPIVIKNLANYLISKKGPFASNIGEAGAFVKSSEDKPNPDVQYHFAPAFFVEHGLKSPKTGNGYSIGGKLLNPSSMGTVSLASSNYQDKPSIDHNYMSTEDDVKRSIWGYKLADKIGKSKAFAQHYGSRFIPDKPIEDDQEIEEFIRNTGETLYHPTSTCRMGKEGEAVVDNKLKVYGIANLRVVDASIMPKIVSGNTQAPTIMIAEKAADLILEE</sequence>
<evidence type="ECO:0000313" key="8">
    <source>
        <dbReference type="Proteomes" id="UP000193804"/>
    </source>
</evidence>
<dbReference type="Gene3D" id="3.30.560.10">
    <property type="entry name" value="Glucose Oxidase, domain 3"/>
    <property type="match status" value="1"/>
</dbReference>
<name>A0A1X7I711_9BACT</name>
<dbReference type="GO" id="GO:0016614">
    <property type="term" value="F:oxidoreductase activity, acting on CH-OH group of donors"/>
    <property type="evidence" value="ECO:0007669"/>
    <property type="project" value="InterPro"/>
</dbReference>
<dbReference type="PIRSF" id="PIRSF000137">
    <property type="entry name" value="Alcohol_oxidase"/>
    <property type="match status" value="1"/>
</dbReference>
<comment type="cofactor">
    <cofactor evidence="1 5">
        <name>FAD</name>
        <dbReference type="ChEBI" id="CHEBI:57692"/>
    </cofactor>
</comment>
<gene>
    <name evidence="7" type="ORF">SAMN05661096_00266</name>
</gene>